<evidence type="ECO:0008006" key="2">
    <source>
        <dbReference type="Google" id="ProtNLM"/>
    </source>
</evidence>
<name>A0A6J4MG50_9BACT</name>
<accession>A0A6J4MG50</accession>
<sequence>MPRRGASVRAALAQWRAAAAPAYCSRMRPPRPLRPLLRLLALLFALGQGVVPAGAAVADARLLAASSGAQGAAHVEPVGGSDCHAVHTDACELCRLLSLQRAIGAAPPVPPALVRCVGASAPTAAASNAAADTPLSLPRGPPAA</sequence>
<gene>
    <name evidence="1" type="ORF">AVDCRST_MAG11-3972</name>
</gene>
<protein>
    <recommendedName>
        <fullName evidence="2">DUF2946 domain-containing protein</fullName>
    </recommendedName>
</protein>
<dbReference type="AlphaFoldDB" id="A0A6J4MG50"/>
<proteinExistence type="predicted"/>
<dbReference type="EMBL" id="CADCTU010000847">
    <property type="protein sequence ID" value="CAA9358686.1"/>
    <property type="molecule type" value="Genomic_DNA"/>
</dbReference>
<reference evidence="1" key="1">
    <citation type="submission" date="2020-02" db="EMBL/GenBank/DDBJ databases">
        <authorList>
            <person name="Meier V. D."/>
        </authorList>
    </citation>
    <scope>NUCLEOTIDE SEQUENCE</scope>
    <source>
        <strain evidence="1">AVDCRST_MAG11</strain>
    </source>
</reference>
<organism evidence="1">
    <name type="scientific">uncultured Gemmatimonadaceae bacterium</name>
    <dbReference type="NCBI Taxonomy" id="246130"/>
    <lineage>
        <taxon>Bacteria</taxon>
        <taxon>Pseudomonadati</taxon>
        <taxon>Gemmatimonadota</taxon>
        <taxon>Gemmatimonadia</taxon>
        <taxon>Gemmatimonadales</taxon>
        <taxon>Gemmatimonadaceae</taxon>
        <taxon>environmental samples</taxon>
    </lineage>
</organism>
<evidence type="ECO:0000313" key="1">
    <source>
        <dbReference type="EMBL" id="CAA9358686.1"/>
    </source>
</evidence>